<sequence>MKIGKNGLDLIKQEEGLRLKAYKCQAGVLTIGYGHTRGVKENDVITEEQAEKLLIEDLAESEKWVNKLVKVPLSQNQFDALVSFVFNLGAGALQDSTLLKNLNQGQYYQASQEFKWWRKAGGEVLEILMRRRFRERDLFNSYPNFLKTQLGNWRVEYN</sequence>
<keyword evidence="3 7" id="KW-0081">Bacteriolytic enzyme</keyword>
<dbReference type="CDD" id="cd00737">
    <property type="entry name" value="lyz_endolysin_autolysin"/>
    <property type="match status" value="1"/>
</dbReference>
<dbReference type="InterPro" id="IPR051018">
    <property type="entry name" value="Bacteriophage_GH24"/>
</dbReference>
<dbReference type="EMBL" id="FUWX01000035">
    <property type="protein sequence ID" value="SKA08641.1"/>
    <property type="molecule type" value="Genomic_DNA"/>
</dbReference>
<reference evidence="8 9" key="1">
    <citation type="submission" date="2017-02" db="EMBL/GenBank/DDBJ databases">
        <authorList>
            <person name="Peterson S.W."/>
        </authorList>
    </citation>
    <scope>NUCLEOTIDE SEQUENCE [LARGE SCALE GENOMIC DNA]</scope>
    <source>
        <strain evidence="8 9">ATCC 700028</strain>
    </source>
</reference>
<evidence type="ECO:0000313" key="8">
    <source>
        <dbReference type="EMBL" id="SKA08641.1"/>
    </source>
</evidence>
<dbReference type="Gene3D" id="1.10.530.40">
    <property type="match status" value="1"/>
</dbReference>
<dbReference type="Proteomes" id="UP000191153">
    <property type="component" value="Unassembled WGS sequence"/>
</dbReference>
<evidence type="ECO:0000313" key="9">
    <source>
        <dbReference type="Proteomes" id="UP000191153"/>
    </source>
</evidence>
<proteinExistence type="inferred from homology"/>
<dbReference type="OrthoDB" id="92565at2"/>
<dbReference type="STRING" id="180163.SAMN02745174_02499"/>
<dbReference type="SUPFAM" id="SSF53955">
    <property type="entry name" value="Lysozyme-like"/>
    <property type="match status" value="1"/>
</dbReference>
<comment type="catalytic activity">
    <reaction evidence="1 7">
        <text>Hydrolysis of (1-&gt;4)-beta-linkages between N-acetylmuramic acid and N-acetyl-D-glucosamine residues in a peptidoglycan and between N-acetyl-D-glucosamine residues in chitodextrins.</text>
        <dbReference type="EC" id="3.2.1.17"/>
    </reaction>
</comment>
<keyword evidence="2 7" id="KW-0929">Antimicrobial</keyword>
<organism evidence="8 9">
    <name type="scientific">Cetobacterium ceti</name>
    <dbReference type="NCBI Taxonomy" id="180163"/>
    <lineage>
        <taxon>Bacteria</taxon>
        <taxon>Fusobacteriati</taxon>
        <taxon>Fusobacteriota</taxon>
        <taxon>Fusobacteriia</taxon>
        <taxon>Fusobacteriales</taxon>
        <taxon>Fusobacteriaceae</taxon>
        <taxon>Cetobacterium</taxon>
    </lineage>
</organism>
<accession>A0A1T4QYU9</accession>
<dbReference type="AlphaFoldDB" id="A0A1T4QYU9"/>
<protein>
    <recommendedName>
        <fullName evidence="7">Lysozyme</fullName>
        <ecNumber evidence="7">3.2.1.17</ecNumber>
    </recommendedName>
</protein>
<evidence type="ECO:0000256" key="1">
    <source>
        <dbReference type="ARBA" id="ARBA00000632"/>
    </source>
</evidence>
<dbReference type="InterPro" id="IPR023347">
    <property type="entry name" value="Lysozyme_dom_sf"/>
</dbReference>
<dbReference type="PANTHER" id="PTHR38107:SF3">
    <property type="entry name" value="LYSOZYME RRRD-RELATED"/>
    <property type="match status" value="1"/>
</dbReference>
<dbReference type="PANTHER" id="PTHR38107">
    <property type="match status" value="1"/>
</dbReference>
<name>A0A1T4QYU9_9FUSO</name>
<evidence type="ECO:0000256" key="2">
    <source>
        <dbReference type="ARBA" id="ARBA00022529"/>
    </source>
</evidence>
<dbReference type="EC" id="3.2.1.17" evidence="7"/>
<dbReference type="GO" id="GO:0016998">
    <property type="term" value="P:cell wall macromolecule catabolic process"/>
    <property type="evidence" value="ECO:0007669"/>
    <property type="project" value="InterPro"/>
</dbReference>
<keyword evidence="5" id="KW-1035">Host cytoplasm</keyword>
<dbReference type="InterPro" id="IPR002196">
    <property type="entry name" value="Glyco_hydro_24"/>
</dbReference>
<keyword evidence="6 7" id="KW-0326">Glycosidase</keyword>
<dbReference type="GO" id="GO:0042742">
    <property type="term" value="P:defense response to bacterium"/>
    <property type="evidence" value="ECO:0007669"/>
    <property type="project" value="UniProtKB-KW"/>
</dbReference>
<evidence type="ECO:0000256" key="7">
    <source>
        <dbReference type="RuleBase" id="RU003788"/>
    </source>
</evidence>
<comment type="similarity">
    <text evidence="7">Belongs to the glycosyl hydrolase 24 family.</text>
</comment>
<dbReference type="HAMAP" id="MF_04110">
    <property type="entry name" value="ENDOLYSIN_T4"/>
    <property type="match status" value="1"/>
</dbReference>
<dbReference type="InterPro" id="IPR033907">
    <property type="entry name" value="Endolysin_autolysin"/>
</dbReference>
<dbReference type="InterPro" id="IPR023346">
    <property type="entry name" value="Lysozyme-like_dom_sf"/>
</dbReference>
<dbReference type="GO" id="GO:0003796">
    <property type="term" value="F:lysozyme activity"/>
    <property type="evidence" value="ECO:0007669"/>
    <property type="project" value="UniProtKB-EC"/>
</dbReference>
<evidence type="ECO:0000256" key="3">
    <source>
        <dbReference type="ARBA" id="ARBA00022638"/>
    </source>
</evidence>
<dbReference type="GO" id="GO:0031640">
    <property type="term" value="P:killing of cells of another organism"/>
    <property type="evidence" value="ECO:0007669"/>
    <property type="project" value="UniProtKB-KW"/>
</dbReference>
<dbReference type="RefSeq" id="WP_078694911.1">
    <property type="nucleotide sequence ID" value="NZ_FUWX01000035.1"/>
</dbReference>
<keyword evidence="9" id="KW-1185">Reference proteome</keyword>
<evidence type="ECO:0000256" key="4">
    <source>
        <dbReference type="ARBA" id="ARBA00022801"/>
    </source>
</evidence>
<evidence type="ECO:0000256" key="5">
    <source>
        <dbReference type="ARBA" id="ARBA00023200"/>
    </source>
</evidence>
<dbReference type="Pfam" id="PF00959">
    <property type="entry name" value="Phage_lysozyme"/>
    <property type="match status" value="1"/>
</dbReference>
<gene>
    <name evidence="8" type="ORF">SAMN02745174_02499</name>
</gene>
<evidence type="ECO:0000256" key="6">
    <source>
        <dbReference type="ARBA" id="ARBA00023295"/>
    </source>
</evidence>
<keyword evidence="4 7" id="KW-0378">Hydrolase</keyword>
<dbReference type="GO" id="GO:0009253">
    <property type="term" value="P:peptidoglycan catabolic process"/>
    <property type="evidence" value="ECO:0007669"/>
    <property type="project" value="InterPro"/>
</dbReference>
<dbReference type="InterPro" id="IPR034690">
    <property type="entry name" value="Endolysin_T4_type"/>
</dbReference>